<dbReference type="AlphaFoldDB" id="A0A0M3TLV5"/>
<protein>
    <recommendedName>
        <fullName evidence="3">Alpha/beta hydrolase</fullName>
    </recommendedName>
</protein>
<dbReference type="Proteomes" id="UP000056502">
    <property type="component" value="Chromosome I"/>
</dbReference>
<dbReference type="PATRIC" id="fig|1279460.3.peg.2586"/>
<organism evidence="1">
    <name type="scientific">Leptospira interrogans serovar Hardjo str. Norma</name>
    <dbReference type="NCBI Taxonomy" id="1279460"/>
    <lineage>
        <taxon>Bacteria</taxon>
        <taxon>Pseudomonadati</taxon>
        <taxon>Spirochaetota</taxon>
        <taxon>Spirochaetia</taxon>
        <taxon>Leptospirales</taxon>
        <taxon>Leptospiraceae</taxon>
        <taxon>Leptospira</taxon>
    </lineage>
</organism>
<accession>A0A0M3TLV5</accession>
<reference evidence="1 2" key="1">
    <citation type="journal article" date="2015" name="Genome Announc.">
        <title>Whole-Genome Sequence of Leptospira interrogans Serovar Hardjo Subtype Hardjoprajitno Strain Norma, Isolated from Cattle in a Leptospirosis Outbreak in Brazil.</title>
        <authorList>
            <person name="Cosate M.R."/>
            <person name="Soares S.C."/>
            <person name="Mendes T.A."/>
            <person name="Raittz R.T."/>
            <person name="Moreira E.C."/>
            <person name="Leite R."/>
            <person name="Fernandes G.R."/>
            <person name="Haddad J.P."/>
            <person name="Ortega J.M."/>
        </authorList>
    </citation>
    <scope>NUCLEOTIDE SEQUENCE [LARGE SCALE GENOMIC DNA]</scope>
    <source>
        <strain evidence="1 2">Norma</strain>
    </source>
</reference>
<dbReference type="EMBL" id="CP012603">
    <property type="protein sequence ID" value="ALE39741.1"/>
    <property type="molecule type" value="Genomic_DNA"/>
</dbReference>
<evidence type="ECO:0000313" key="1">
    <source>
        <dbReference type="EMBL" id="ALE39741.1"/>
    </source>
</evidence>
<dbReference type="RefSeq" id="WP_001281423.1">
    <property type="nucleotide sequence ID" value="NZ_CP012603.1"/>
</dbReference>
<dbReference type="Gene3D" id="3.40.50.1820">
    <property type="entry name" value="alpha/beta hydrolase"/>
    <property type="match status" value="1"/>
</dbReference>
<gene>
    <name evidence="1" type="ORF">G436_2567</name>
</gene>
<evidence type="ECO:0008006" key="3">
    <source>
        <dbReference type="Google" id="ProtNLM"/>
    </source>
</evidence>
<dbReference type="InterPro" id="IPR029058">
    <property type="entry name" value="AB_hydrolase_fold"/>
</dbReference>
<proteinExistence type="predicted"/>
<dbReference type="SUPFAM" id="SSF53474">
    <property type="entry name" value="alpha/beta-Hydrolases"/>
    <property type="match status" value="1"/>
</dbReference>
<sequence length="226" mass="26805">MSDLIQIRRWNIDNKNVLILIPDLESKERQLYAKNFYSHFSIREVELSTKLVRFDFPKTEEWIDRLSREILDSKRKVKLIGEGLWGGIVFELLKKYPQMIEAACILNPPLNRKEENWFPKNVEWILERFPWNLFSEGIYTFYQTLETKLQFGLTNSKLLPTIVFTKTPEKITKQIQTLQKFPVFRIESSNLKSIHELLENLILKILTEVPISSVQKKSKFKIDPGF</sequence>
<evidence type="ECO:0000313" key="2">
    <source>
        <dbReference type="Proteomes" id="UP000056502"/>
    </source>
</evidence>
<name>A0A0M3TLV5_LEPIR</name>